<feature type="compositionally biased region" description="Basic residues" evidence="1">
    <location>
        <begin position="87"/>
        <end position="111"/>
    </location>
</feature>
<name>A0A6J2SXC4_DROHY</name>
<dbReference type="AlphaFoldDB" id="A0A6J2SXC4"/>
<keyword evidence="2" id="KW-1185">Reference proteome</keyword>
<evidence type="ECO:0000313" key="2">
    <source>
        <dbReference type="Proteomes" id="UP000504633"/>
    </source>
</evidence>
<dbReference type="RefSeq" id="XP_030081806.1">
    <property type="nucleotide sequence ID" value="XM_030225946.1"/>
</dbReference>
<proteinExistence type="predicted"/>
<evidence type="ECO:0000256" key="1">
    <source>
        <dbReference type="SAM" id="MobiDB-lite"/>
    </source>
</evidence>
<evidence type="ECO:0000313" key="3">
    <source>
        <dbReference type="RefSeq" id="XP_030081806.1"/>
    </source>
</evidence>
<feature type="region of interest" description="Disordered" evidence="1">
    <location>
        <begin position="35"/>
        <end position="127"/>
    </location>
</feature>
<dbReference type="KEGG" id="dhe:115483740"/>
<dbReference type="GeneID" id="115483740"/>
<sequence length="127" mass="14777">MSSDENRELISRLILQANQAQCLLVDVLKELEESQNLTELRSKTRRSLRRRKRSQCRCRDYSDSDSSDQEFAVGRKSSAVARDRKRDRSRSRGRSRGHSRGRSHGRSRSRSHTNTQHKQLALAVRVK</sequence>
<organism evidence="2 3">
    <name type="scientific">Drosophila hydei</name>
    <name type="common">Fruit fly</name>
    <dbReference type="NCBI Taxonomy" id="7224"/>
    <lineage>
        <taxon>Eukaryota</taxon>
        <taxon>Metazoa</taxon>
        <taxon>Ecdysozoa</taxon>
        <taxon>Arthropoda</taxon>
        <taxon>Hexapoda</taxon>
        <taxon>Insecta</taxon>
        <taxon>Pterygota</taxon>
        <taxon>Neoptera</taxon>
        <taxon>Endopterygota</taxon>
        <taxon>Diptera</taxon>
        <taxon>Brachycera</taxon>
        <taxon>Muscomorpha</taxon>
        <taxon>Ephydroidea</taxon>
        <taxon>Drosophilidae</taxon>
        <taxon>Drosophila</taxon>
    </lineage>
</organism>
<reference evidence="3" key="1">
    <citation type="submission" date="2025-08" db="UniProtKB">
        <authorList>
            <consortium name="RefSeq"/>
        </authorList>
    </citation>
    <scope>IDENTIFICATION</scope>
    <source>
        <strain evidence="3">15085-1641.00</strain>
        <tissue evidence="3">Whole body</tissue>
    </source>
</reference>
<protein>
    <submittedName>
        <fullName evidence="3">Probable splicing factor, arginine/serine-rich 6</fullName>
    </submittedName>
</protein>
<dbReference type="Proteomes" id="UP000504633">
    <property type="component" value="Unplaced"/>
</dbReference>
<feature type="compositionally biased region" description="Basic residues" evidence="1">
    <location>
        <begin position="43"/>
        <end position="56"/>
    </location>
</feature>
<accession>A0A6J2SXC4</accession>
<gene>
    <name evidence="3" type="primary">LOC115483740</name>
</gene>